<dbReference type="PANTHER" id="PTHR48111:SF1">
    <property type="entry name" value="TWO-COMPONENT RESPONSE REGULATOR ORR33"/>
    <property type="match status" value="1"/>
</dbReference>
<dbReference type="PROSITE" id="PS50110">
    <property type="entry name" value="RESPONSE_REGULATORY"/>
    <property type="match status" value="1"/>
</dbReference>
<proteinExistence type="predicted"/>
<evidence type="ECO:0000256" key="3">
    <source>
        <dbReference type="ARBA" id="ARBA00023015"/>
    </source>
</evidence>
<name>A0A2D3WB99_9BACT</name>
<evidence type="ECO:0000256" key="7">
    <source>
        <dbReference type="PROSITE-ProRule" id="PRU01091"/>
    </source>
</evidence>
<evidence type="ECO:0000256" key="1">
    <source>
        <dbReference type="ARBA" id="ARBA00022553"/>
    </source>
</evidence>
<dbReference type="EMBL" id="DLUG01000246">
    <property type="protein sequence ID" value="DAB35566.1"/>
    <property type="molecule type" value="Genomic_DNA"/>
</dbReference>
<feature type="domain" description="Response regulatory" evidence="8">
    <location>
        <begin position="12"/>
        <end position="126"/>
    </location>
</feature>
<evidence type="ECO:0000256" key="5">
    <source>
        <dbReference type="ARBA" id="ARBA00023163"/>
    </source>
</evidence>
<dbReference type="SMART" id="SM00448">
    <property type="entry name" value="REC"/>
    <property type="match status" value="1"/>
</dbReference>
<evidence type="ECO:0000256" key="6">
    <source>
        <dbReference type="PROSITE-ProRule" id="PRU00169"/>
    </source>
</evidence>
<accession>A0A2D3WB99</accession>
<dbReference type="Gene3D" id="1.10.10.10">
    <property type="entry name" value="Winged helix-like DNA-binding domain superfamily/Winged helix DNA-binding domain"/>
    <property type="match status" value="1"/>
</dbReference>
<reference evidence="10 11" key="1">
    <citation type="journal article" date="2017" name="Front. Microbiol.">
        <title>Comparative Genomic Analysis of the Class Epsilonproteobacteria and Proposed Reclassification to Epsilonbacteraeota (phyl. nov.).</title>
        <authorList>
            <person name="Waite D.W."/>
            <person name="Vanwonterghem I."/>
            <person name="Rinke C."/>
            <person name="Parks D.H."/>
            <person name="Zhang Y."/>
            <person name="Takai K."/>
            <person name="Sievert S.M."/>
            <person name="Simon J."/>
            <person name="Campbell B.J."/>
            <person name="Hanson T.E."/>
            <person name="Woyke T."/>
            <person name="Klotz M.G."/>
            <person name="Hugenholtz P."/>
        </authorList>
    </citation>
    <scope>NUCLEOTIDE SEQUENCE [LARGE SCALE GENOMIC DNA]</scope>
    <source>
        <strain evidence="10">UBA11420</strain>
    </source>
</reference>
<keyword evidence="2" id="KW-0902">Two-component regulatory system</keyword>
<sequence length="228" mass="26676">MELWLEKLKSLKLLYAEDEEGIRKPMANTLAYYLKEVLEARDGEEALDIYYEQRPDIILTDLRMPRKDGLDMVKEIRKNDKKTPILMITAHTDKEYLLSAIELKIEKYLIKPIALNELLSGLRLCVSEIESGRSLFLECKNCKFDFKNRRILHEGGKETELTHKESDFLELLLRKKGMIVSYEEIELNVWKEEFMSIAALRTLVKSLRKKLPNSSTKNHSQTGYSFEV</sequence>
<dbReference type="Gene3D" id="3.40.50.2300">
    <property type="match status" value="1"/>
</dbReference>
<evidence type="ECO:0000259" key="9">
    <source>
        <dbReference type="PROSITE" id="PS51755"/>
    </source>
</evidence>
<dbReference type="AlphaFoldDB" id="A0A2D3WB99"/>
<dbReference type="SUPFAM" id="SSF46894">
    <property type="entry name" value="C-terminal effector domain of the bipartite response regulators"/>
    <property type="match status" value="1"/>
</dbReference>
<evidence type="ECO:0000259" key="8">
    <source>
        <dbReference type="PROSITE" id="PS50110"/>
    </source>
</evidence>
<dbReference type="InterPro" id="IPR036388">
    <property type="entry name" value="WH-like_DNA-bd_sf"/>
</dbReference>
<comment type="caution">
    <text evidence="10">The sequence shown here is derived from an EMBL/GenBank/DDBJ whole genome shotgun (WGS) entry which is preliminary data.</text>
</comment>
<dbReference type="SMART" id="SM00862">
    <property type="entry name" value="Trans_reg_C"/>
    <property type="match status" value="1"/>
</dbReference>
<keyword evidence="4 7" id="KW-0238">DNA-binding</keyword>
<dbReference type="CDD" id="cd17536">
    <property type="entry name" value="REC_YesN-like"/>
    <property type="match status" value="1"/>
</dbReference>
<keyword evidence="3" id="KW-0805">Transcription regulation</keyword>
<evidence type="ECO:0000313" key="11">
    <source>
        <dbReference type="Proteomes" id="UP000231638"/>
    </source>
</evidence>
<keyword evidence="5" id="KW-0804">Transcription</keyword>
<dbReference type="PROSITE" id="PS51755">
    <property type="entry name" value="OMPR_PHOB"/>
    <property type="match status" value="1"/>
</dbReference>
<dbReference type="InterPro" id="IPR016032">
    <property type="entry name" value="Sig_transdc_resp-reg_C-effctor"/>
</dbReference>
<dbReference type="InterPro" id="IPR039420">
    <property type="entry name" value="WalR-like"/>
</dbReference>
<organism evidence="10 11">
    <name type="scientific">Sulfurospirillum cavolei</name>
    <dbReference type="NCBI Taxonomy" id="366522"/>
    <lineage>
        <taxon>Bacteria</taxon>
        <taxon>Pseudomonadati</taxon>
        <taxon>Campylobacterota</taxon>
        <taxon>Epsilonproteobacteria</taxon>
        <taxon>Campylobacterales</taxon>
        <taxon>Sulfurospirillaceae</taxon>
        <taxon>Sulfurospirillum</taxon>
    </lineage>
</organism>
<dbReference type="InterPro" id="IPR001867">
    <property type="entry name" value="OmpR/PhoB-type_DNA-bd"/>
</dbReference>
<dbReference type="GO" id="GO:0032993">
    <property type="term" value="C:protein-DNA complex"/>
    <property type="evidence" value="ECO:0007669"/>
    <property type="project" value="TreeGrafter"/>
</dbReference>
<feature type="domain" description="OmpR/PhoB-type" evidence="9">
    <location>
        <begin position="134"/>
        <end position="228"/>
    </location>
</feature>
<evidence type="ECO:0000256" key="2">
    <source>
        <dbReference type="ARBA" id="ARBA00023012"/>
    </source>
</evidence>
<dbReference type="GO" id="GO:0000156">
    <property type="term" value="F:phosphorelay response regulator activity"/>
    <property type="evidence" value="ECO:0007669"/>
    <property type="project" value="TreeGrafter"/>
</dbReference>
<dbReference type="GO" id="GO:0005829">
    <property type="term" value="C:cytosol"/>
    <property type="evidence" value="ECO:0007669"/>
    <property type="project" value="TreeGrafter"/>
</dbReference>
<dbReference type="Pfam" id="PF00486">
    <property type="entry name" value="Trans_reg_C"/>
    <property type="match status" value="1"/>
</dbReference>
<dbReference type="Proteomes" id="UP000231638">
    <property type="component" value="Unassembled WGS sequence"/>
</dbReference>
<dbReference type="InterPro" id="IPR001789">
    <property type="entry name" value="Sig_transdc_resp-reg_receiver"/>
</dbReference>
<dbReference type="InterPro" id="IPR011006">
    <property type="entry name" value="CheY-like_superfamily"/>
</dbReference>
<feature type="DNA-binding region" description="OmpR/PhoB-type" evidence="7">
    <location>
        <begin position="134"/>
        <end position="228"/>
    </location>
</feature>
<keyword evidence="1 6" id="KW-0597">Phosphoprotein</keyword>
<evidence type="ECO:0000313" key="10">
    <source>
        <dbReference type="EMBL" id="DAB35566.1"/>
    </source>
</evidence>
<dbReference type="Pfam" id="PF00072">
    <property type="entry name" value="Response_reg"/>
    <property type="match status" value="1"/>
</dbReference>
<dbReference type="STRING" id="366522.GCA_001548055_02352"/>
<dbReference type="CDD" id="cd00383">
    <property type="entry name" value="trans_reg_C"/>
    <property type="match status" value="1"/>
</dbReference>
<dbReference type="PANTHER" id="PTHR48111">
    <property type="entry name" value="REGULATOR OF RPOS"/>
    <property type="match status" value="1"/>
</dbReference>
<protein>
    <submittedName>
        <fullName evidence="10">DNA-binding response regulator</fullName>
    </submittedName>
</protein>
<dbReference type="SUPFAM" id="SSF52172">
    <property type="entry name" value="CheY-like"/>
    <property type="match status" value="1"/>
</dbReference>
<gene>
    <name evidence="10" type="ORF">CFH80_09490</name>
</gene>
<dbReference type="GO" id="GO:0006355">
    <property type="term" value="P:regulation of DNA-templated transcription"/>
    <property type="evidence" value="ECO:0007669"/>
    <property type="project" value="InterPro"/>
</dbReference>
<dbReference type="GO" id="GO:0000976">
    <property type="term" value="F:transcription cis-regulatory region binding"/>
    <property type="evidence" value="ECO:0007669"/>
    <property type="project" value="TreeGrafter"/>
</dbReference>
<evidence type="ECO:0000256" key="4">
    <source>
        <dbReference type="ARBA" id="ARBA00023125"/>
    </source>
</evidence>
<feature type="modified residue" description="4-aspartylphosphate" evidence="6">
    <location>
        <position position="61"/>
    </location>
</feature>